<dbReference type="Gene3D" id="3.15.10.30">
    <property type="entry name" value="Haemolymph juvenile hormone binding protein"/>
    <property type="match status" value="1"/>
</dbReference>
<dbReference type="PANTHER" id="PTHR11008:SF41">
    <property type="entry name" value="RE70318P"/>
    <property type="match status" value="1"/>
</dbReference>
<dbReference type="InterPro" id="IPR010562">
    <property type="entry name" value="Haemolymph_juvenile_hormone-bd"/>
</dbReference>
<dbReference type="Proteomes" id="UP000322000">
    <property type="component" value="Chromosome 10"/>
</dbReference>
<feature type="chain" id="PRO_5028892051" evidence="1">
    <location>
        <begin position="20"/>
        <end position="261"/>
    </location>
</feature>
<evidence type="ECO:0000256" key="1">
    <source>
        <dbReference type="SAM" id="SignalP"/>
    </source>
</evidence>
<dbReference type="OrthoDB" id="7487921at2759"/>
<protein>
    <submittedName>
        <fullName evidence="3">Uncharacterized protein LOC113498152</fullName>
    </submittedName>
</protein>
<dbReference type="PANTHER" id="PTHR11008">
    <property type="entry name" value="PROTEIN TAKEOUT-LIKE PROTEIN"/>
    <property type="match status" value="1"/>
</dbReference>
<dbReference type="GO" id="GO:0005615">
    <property type="term" value="C:extracellular space"/>
    <property type="evidence" value="ECO:0007669"/>
    <property type="project" value="TreeGrafter"/>
</dbReference>
<feature type="signal peptide" evidence="1">
    <location>
        <begin position="1"/>
        <end position="19"/>
    </location>
</feature>
<sequence length="261" mass="28609">MYIIKSILFFATTFALCNASAVYKKLNKKCGLDDGACQKVLYGGILKEVVDNGIPEYNIPRMDPYVVKDLQLSVLGMLNVTLEDGAIAGFSTCQSNTFTTDVKTLRTNIELVCGSFSFEGTYKAESTPTLLAIIGGVNVHGEGKAKIVVENLKLNLEFPFTVKKLADCEPHIRIEPEEAVTSYEVLGKMSVEADGMFVGQQDVSTVAINIFNENWKVITKLVGPTVLNSGLNVFYTEVTKFFDAVPSKELICDDLTPYVTN</sequence>
<name>A0A7E5VZX8_TRINI</name>
<dbReference type="GeneID" id="113498152"/>
<dbReference type="KEGG" id="tnl:113498152"/>
<reference evidence="3" key="1">
    <citation type="submission" date="2025-08" db="UniProtKB">
        <authorList>
            <consortium name="RefSeq"/>
        </authorList>
    </citation>
    <scope>IDENTIFICATION</scope>
</reference>
<dbReference type="Pfam" id="PF06585">
    <property type="entry name" value="JHBP"/>
    <property type="match status" value="1"/>
</dbReference>
<dbReference type="InParanoid" id="A0A7E5VZX8"/>
<keyword evidence="2" id="KW-1185">Reference proteome</keyword>
<accession>A0A7E5VZX8</accession>
<dbReference type="AlphaFoldDB" id="A0A7E5VZX8"/>
<keyword evidence="1" id="KW-0732">Signal</keyword>
<dbReference type="RefSeq" id="XP_026733894.1">
    <property type="nucleotide sequence ID" value="XM_026878093.1"/>
</dbReference>
<dbReference type="SMART" id="SM00700">
    <property type="entry name" value="JHBP"/>
    <property type="match status" value="1"/>
</dbReference>
<organism evidence="2 3">
    <name type="scientific">Trichoplusia ni</name>
    <name type="common">Cabbage looper</name>
    <dbReference type="NCBI Taxonomy" id="7111"/>
    <lineage>
        <taxon>Eukaryota</taxon>
        <taxon>Metazoa</taxon>
        <taxon>Ecdysozoa</taxon>
        <taxon>Arthropoda</taxon>
        <taxon>Hexapoda</taxon>
        <taxon>Insecta</taxon>
        <taxon>Pterygota</taxon>
        <taxon>Neoptera</taxon>
        <taxon>Endopterygota</taxon>
        <taxon>Lepidoptera</taxon>
        <taxon>Glossata</taxon>
        <taxon>Ditrysia</taxon>
        <taxon>Noctuoidea</taxon>
        <taxon>Noctuidae</taxon>
        <taxon>Plusiinae</taxon>
        <taxon>Trichoplusia</taxon>
    </lineage>
</organism>
<proteinExistence type="predicted"/>
<gene>
    <name evidence="3" type="primary">LOC113498152</name>
</gene>
<dbReference type="InterPro" id="IPR038606">
    <property type="entry name" value="To_sf"/>
</dbReference>
<evidence type="ECO:0000313" key="3">
    <source>
        <dbReference type="RefSeq" id="XP_026733894.1"/>
    </source>
</evidence>
<evidence type="ECO:0000313" key="2">
    <source>
        <dbReference type="Proteomes" id="UP000322000"/>
    </source>
</evidence>